<gene>
    <name evidence="1" type="ORF">SPPG_09481</name>
</gene>
<dbReference type="GeneID" id="27692606"/>
<proteinExistence type="predicted"/>
<dbReference type="EMBL" id="KQ257465">
    <property type="protein sequence ID" value="KNC97215.1"/>
    <property type="molecule type" value="Genomic_DNA"/>
</dbReference>
<dbReference type="Proteomes" id="UP000053201">
    <property type="component" value="Unassembled WGS sequence"/>
</dbReference>
<evidence type="ECO:0000313" key="1">
    <source>
        <dbReference type="EMBL" id="KNC97215.1"/>
    </source>
</evidence>
<organism evidence="1 2">
    <name type="scientific">Spizellomyces punctatus (strain DAOM BR117)</name>
    <dbReference type="NCBI Taxonomy" id="645134"/>
    <lineage>
        <taxon>Eukaryota</taxon>
        <taxon>Fungi</taxon>
        <taxon>Fungi incertae sedis</taxon>
        <taxon>Chytridiomycota</taxon>
        <taxon>Chytridiomycota incertae sedis</taxon>
        <taxon>Chytridiomycetes</taxon>
        <taxon>Spizellomycetales</taxon>
        <taxon>Spizellomycetaceae</taxon>
        <taxon>Spizellomyces</taxon>
    </lineage>
</organism>
<dbReference type="RefSeq" id="XP_016605255.1">
    <property type="nucleotide sequence ID" value="XM_016757648.1"/>
</dbReference>
<evidence type="ECO:0000313" key="2">
    <source>
        <dbReference type="Proteomes" id="UP000053201"/>
    </source>
</evidence>
<sequence length="123" mass="13800">MGQVAASVVDYDRNFALEDGTCTRSGFGLAFSSSSCGRHNVLLITPKTGTCTHNGLSEIQPFLSTRACPLPEKKNWKAKSSTVENTQQEKKFEFAQRKSTLRERRSIKWTRMEEFPTRILPAG</sequence>
<name>A0A0L0H6T2_SPIPD</name>
<accession>A0A0L0H6T2</accession>
<reference evidence="1 2" key="1">
    <citation type="submission" date="2009-08" db="EMBL/GenBank/DDBJ databases">
        <title>The Genome Sequence of Spizellomyces punctatus strain DAOM BR117.</title>
        <authorList>
            <consortium name="The Broad Institute Genome Sequencing Platform"/>
            <person name="Russ C."/>
            <person name="Cuomo C."/>
            <person name="Shea T."/>
            <person name="Young S.K."/>
            <person name="Zeng Q."/>
            <person name="Koehrsen M."/>
            <person name="Haas B."/>
            <person name="Borodovsky M."/>
            <person name="Guigo R."/>
            <person name="Alvarado L."/>
            <person name="Berlin A."/>
            <person name="Bochicchio J."/>
            <person name="Borenstein D."/>
            <person name="Chapman S."/>
            <person name="Chen Z."/>
            <person name="Engels R."/>
            <person name="Freedman E."/>
            <person name="Gellesch M."/>
            <person name="Goldberg J."/>
            <person name="Griggs A."/>
            <person name="Gujja S."/>
            <person name="Heiman D."/>
            <person name="Hepburn T."/>
            <person name="Howarth C."/>
            <person name="Jen D."/>
            <person name="Larson L."/>
            <person name="Lewis B."/>
            <person name="Mehta T."/>
            <person name="Park D."/>
            <person name="Pearson M."/>
            <person name="Roberts A."/>
            <person name="Saif S."/>
            <person name="Shenoy N."/>
            <person name="Sisk P."/>
            <person name="Stolte C."/>
            <person name="Sykes S."/>
            <person name="Thomson T."/>
            <person name="Walk T."/>
            <person name="White J."/>
            <person name="Yandava C."/>
            <person name="Burger G."/>
            <person name="Gray M.W."/>
            <person name="Holland P.W.H."/>
            <person name="King N."/>
            <person name="Lang F.B.F."/>
            <person name="Roger A.J."/>
            <person name="Ruiz-Trillo I."/>
            <person name="Lander E."/>
            <person name="Nusbaum C."/>
        </authorList>
    </citation>
    <scope>NUCLEOTIDE SEQUENCE [LARGE SCALE GENOMIC DNA]</scope>
    <source>
        <strain evidence="1 2">DAOM BR117</strain>
    </source>
</reference>
<keyword evidence="2" id="KW-1185">Reference proteome</keyword>
<protein>
    <submittedName>
        <fullName evidence="1">Uncharacterized protein</fullName>
    </submittedName>
</protein>
<dbReference type="VEuPathDB" id="FungiDB:SPPG_09481"/>
<dbReference type="InParanoid" id="A0A0L0H6T2"/>
<dbReference type="AlphaFoldDB" id="A0A0L0H6T2"/>